<sequence length="986" mass="98775">MRVTSDLAVPGEIDALEIDVRGGRTGATVEREVALRDGWPQTLSVRPGEMESGEVTITVTAMRGGAFVLRRVVGSAFVPGVERVVDVELTSACREVRCDEGVDCIDGRCETPTRDGGTGDAGRGDGGMRDAATCGTDGDCDDAVGCTIDRCTDGACENVPDDSTCAVGASCDPLEGCPPRACTDDDGCDDDRACNGLERCVDGECALGAAIDCDDGDACTDDACDEAMRGECVHRTRDADGDRAGDARCAVIGAVPASDCDDTNPEVFPGAPEVCNGIDDDCEGGCDESFTCCRGETGTCDTTCGTTGTRVCSATCGWSLCSPPAETCNAIDDDCNGGVDDVFACVRGATQPCTTACGSSGARTCGDDCTWSACVAPDDVCNGRDDDCDASSDEGFECVSGTTAACTTTCGTTGSRACDASCALGACTPPAEGCNGVDDDCDGETDETVECSVGAMEACTTSCGSTGSRACSASCTWSACTPPAESCNGNDDDCDGRVDETFTCVPGATGTCSTGCSTTGARVCSASCTWGACTAPVEACNGADDNCDTRCDETFACCAGSAGTCTTSCGTTGSRTCSASCGWSTCSPPAESCNGVDDDCNGACDDGFTCCAGRTGACTTSCGSTGSRMCAGDCSWGACAAPPEACGGGDDDCDTRVDEGFACSPGATGPCTTSCGTSGTRTCGGDCAWGSCTPPAEACNGVDDDCNMLTDEGCGACVGCTGAIAVSGAGGRYDVMLSSSSHAGTCGGAGAEGVLTFTLASASDVFITTHASAVDTVLYVRNCYCTGAERACNDDADGRTSSALRLTNLPAGTYQVFVDTRSAASGTIPVDVYITPPGTQSDRCGNPTAIPAGATTLSGDTCAFGADYVNASVADCDYVGTGAARERVYYFVVPGPTSRTVSFSGCTAGTSFDSTLYVRSVCSDGSTTAQRMCNDDGCSGNGCSGGLRSSMSATLAPGLYYLFVDGYQSGDSDCPCGAYSLSVGGL</sequence>
<dbReference type="InterPro" id="IPR002172">
    <property type="entry name" value="LDrepeatLR_classA_rpt"/>
</dbReference>
<dbReference type="Proteomes" id="UP000034883">
    <property type="component" value="Chromosome"/>
</dbReference>
<accession>A0A0F6YM49</accession>
<dbReference type="InterPro" id="IPR021655">
    <property type="entry name" value="Put_metal-bd"/>
</dbReference>
<evidence type="ECO:0000313" key="2">
    <source>
        <dbReference type="EMBL" id="AKF10278.1"/>
    </source>
</evidence>
<dbReference type="GO" id="GO:0005882">
    <property type="term" value="C:intermediate filament"/>
    <property type="evidence" value="ECO:0007669"/>
    <property type="project" value="UniProtKB-KW"/>
</dbReference>
<evidence type="ECO:0000313" key="3">
    <source>
        <dbReference type="Proteomes" id="UP000034883"/>
    </source>
</evidence>
<evidence type="ECO:0000256" key="1">
    <source>
        <dbReference type="ARBA" id="ARBA00023157"/>
    </source>
</evidence>
<gene>
    <name evidence="2" type="ORF">DB32_007427</name>
</gene>
<keyword evidence="1" id="KW-1015">Disulfide bond</keyword>
<dbReference type="Pfam" id="PF11617">
    <property type="entry name" value="Cu-binding_MopE"/>
    <property type="match status" value="9"/>
</dbReference>
<dbReference type="AlphaFoldDB" id="A0A0F6YM49"/>
<dbReference type="EMBL" id="CP011125">
    <property type="protein sequence ID" value="AKF10278.1"/>
    <property type="molecule type" value="Genomic_DNA"/>
</dbReference>
<proteinExistence type="predicted"/>
<organism evidence="2 3">
    <name type="scientific">Sandaracinus amylolyticus</name>
    <dbReference type="NCBI Taxonomy" id="927083"/>
    <lineage>
        <taxon>Bacteria</taxon>
        <taxon>Pseudomonadati</taxon>
        <taxon>Myxococcota</taxon>
        <taxon>Polyangia</taxon>
        <taxon>Polyangiales</taxon>
        <taxon>Sandaracinaceae</taxon>
        <taxon>Sandaracinus</taxon>
    </lineage>
</organism>
<name>A0A0F6YM49_9BACT</name>
<dbReference type="STRING" id="927083.DB32_007427"/>
<protein>
    <submittedName>
        <fullName evidence="2">Keratin associated protein</fullName>
    </submittedName>
</protein>
<reference evidence="2 3" key="1">
    <citation type="submission" date="2015-03" db="EMBL/GenBank/DDBJ databases">
        <title>Genome assembly of Sandaracinus amylolyticus DSM 53668.</title>
        <authorList>
            <person name="Sharma G."/>
            <person name="Subramanian S."/>
        </authorList>
    </citation>
    <scope>NUCLEOTIDE SEQUENCE [LARGE SCALE GENOMIC DNA]</scope>
    <source>
        <strain evidence="2 3">DSM 53668</strain>
    </source>
</reference>
<keyword evidence="3" id="KW-1185">Reference proteome</keyword>
<keyword evidence="2" id="KW-0416">Keratin</keyword>
<dbReference type="KEGG" id="samy:DB32_007427"/>
<dbReference type="PROSITE" id="PS50068">
    <property type="entry name" value="LDLRA_2"/>
    <property type="match status" value="2"/>
</dbReference>